<name>A0A7D4UFQ2_9MICO</name>
<dbReference type="Proteomes" id="UP000502498">
    <property type="component" value="Chromosome"/>
</dbReference>
<reference evidence="1 2" key="1">
    <citation type="submission" date="2020-05" db="EMBL/GenBank/DDBJ databases">
        <title>Strain PA2F3 complete genome.</title>
        <authorList>
            <person name="Kim Y.-S."/>
            <person name="Kim S.-J."/>
            <person name="Jung H.-k."/>
            <person name="Kim S.-E."/>
            <person name="Kim K.-H."/>
        </authorList>
    </citation>
    <scope>NUCLEOTIDE SEQUENCE [LARGE SCALE GENOMIC DNA]</scope>
    <source>
        <strain evidence="1 2">PA2F3</strain>
    </source>
</reference>
<dbReference type="EMBL" id="CP054038">
    <property type="protein sequence ID" value="QKJ18589.1"/>
    <property type="molecule type" value="Genomic_DNA"/>
</dbReference>
<sequence length="61" mass="6626">MAWLAARVTKNWIVGSMKSTVLNGDFLAIRESEVDRLLIYAAAAGAAITRDDAIIDRLGPH</sequence>
<dbReference type="RefSeq" id="WP_172989030.1">
    <property type="nucleotide sequence ID" value="NZ_CP054038.1"/>
</dbReference>
<dbReference type="AlphaFoldDB" id="A0A7D4UFQ2"/>
<evidence type="ECO:0000313" key="2">
    <source>
        <dbReference type="Proteomes" id="UP000502498"/>
    </source>
</evidence>
<protein>
    <submittedName>
        <fullName evidence="1">Uncharacterized protein</fullName>
    </submittedName>
</protein>
<accession>A0A7D4UFQ2</accession>
<organism evidence="1 2">
    <name type="scientific">Microbacterium hominis</name>
    <dbReference type="NCBI Taxonomy" id="162426"/>
    <lineage>
        <taxon>Bacteria</taxon>
        <taxon>Bacillati</taxon>
        <taxon>Actinomycetota</taxon>
        <taxon>Actinomycetes</taxon>
        <taxon>Micrococcales</taxon>
        <taxon>Microbacteriaceae</taxon>
        <taxon>Microbacterium</taxon>
    </lineage>
</organism>
<gene>
    <name evidence="1" type="ORF">HQM25_03770</name>
</gene>
<evidence type="ECO:0000313" key="1">
    <source>
        <dbReference type="EMBL" id="QKJ18589.1"/>
    </source>
</evidence>
<proteinExistence type="predicted"/>